<accession>A0A060LYI8</accession>
<dbReference type="Proteomes" id="UP000027142">
    <property type="component" value="Chromosome"/>
</dbReference>
<protein>
    <submittedName>
        <fullName evidence="5">Oxidoreductase</fullName>
    </submittedName>
</protein>
<evidence type="ECO:0000256" key="1">
    <source>
        <dbReference type="ARBA" id="ARBA00010928"/>
    </source>
</evidence>
<dbReference type="KEGG" id="ble:BleG1_0261"/>
<dbReference type="AlphaFoldDB" id="A0A060LYI8"/>
<evidence type="ECO:0000259" key="4">
    <source>
        <dbReference type="Pfam" id="PF02894"/>
    </source>
</evidence>
<dbReference type="InterPro" id="IPR000683">
    <property type="entry name" value="Gfo/Idh/MocA-like_OxRdtase_N"/>
</dbReference>
<dbReference type="OrthoDB" id="9815825at2"/>
<dbReference type="InterPro" id="IPR004104">
    <property type="entry name" value="Gfo/Idh/MocA-like_OxRdtase_C"/>
</dbReference>
<dbReference type="HOGENOM" id="CLU_023194_0_3_9"/>
<dbReference type="Pfam" id="PF02894">
    <property type="entry name" value="GFO_IDH_MocA_C"/>
    <property type="match status" value="1"/>
</dbReference>
<dbReference type="GO" id="GO:0000166">
    <property type="term" value="F:nucleotide binding"/>
    <property type="evidence" value="ECO:0007669"/>
    <property type="project" value="InterPro"/>
</dbReference>
<feature type="domain" description="Gfo/Idh/MocA-like oxidoreductase C-terminal" evidence="4">
    <location>
        <begin position="137"/>
        <end position="331"/>
    </location>
</feature>
<name>A0A060LYI8_9BACI</name>
<dbReference type="Gene3D" id="3.30.360.10">
    <property type="entry name" value="Dihydrodipicolinate Reductase, domain 2"/>
    <property type="match status" value="1"/>
</dbReference>
<gene>
    <name evidence="5" type="ORF">BleG1_0261</name>
</gene>
<dbReference type="PATRIC" id="fig|1246626.3.peg.244"/>
<dbReference type="Pfam" id="PF01408">
    <property type="entry name" value="GFO_IDH_MocA"/>
    <property type="match status" value="1"/>
</dbReference>
<dbReference type="STRING" id="1246626.BleG1_0261"/>
<dbReference type="PANTHER" id="PTHR42840:SF3">
    <property type="entry name" value="BINDING ROSSMANN FOLD OXIDOREDUCTASE, PUTATIVE (AFU_ORTHOLOGUE AFUA_2G10240)-RELATED"/>
    <property type="match status" value="1"/>
</dbReference>
<proteinExistence type="inferred from homology"/>
<dbReference type="RefSeq" id="WP_038476243.1">
    <property type="nucleotide sequence ID" value="NZ_CP003923.1"/>
</dbReference>
<dbReference type="GO" id="GO:0016491">
    <property type="term" value="F:oxidoreductase activity"/>
    <property type="evidence" value="ECO:0007669"/>
    <property type="project" value="UniProtKB-KW"/>
</dbReference>
<evidence type="ECO:0000259" key="3">
    <source>
        <dbReference type="Pfam" id="PF01408"/>
    </source>
</evidence>
<dbReference type="InterPro" id="IPR036291">
    <property type="entry name" value="NAD(P)-bd_dom_sf"/>
</dbReference>
<evidence type="ECO:0000256" key="2">
    <source>
        <dbReference type="ARBA" id="ARBA00023002"/>
    </source>
</evidence>
<feature type="domain" description="Gfo/Idh/MocA-like oxidoreductase N-terminal" evidence="3">
    <location>
        <begin position="5"/>
        <end position="125"/>
    </location>
</feature>
<dbReference type="SUPFAM" id="SSF55347">
    <property type="entry name" value="Glyceraldehyde-3-phosphate dehydrogenase-like, C-terminal domain"/>
    <property type="match status" value="1"/>
</dbReference>
<evidence type="ECO:0000313" key="5">
    <source>
        <dbReference type="EMBL" id="AIC92869.1"/>
    </source>
</evidence>
<dbReference type="Gene3D" id="3.40.50.720">
    <property type="entry name" value="NAD(P)-binding Rossmann-like Domain"/>
    <property type="match status" value="1"/>
</dbReference>
<dbReference type="SUPFAM" id="SSF51735">
    <property type="entry name" value="NAD(P)-binding Rossmann-fold domains"/>
    <property type="match status" value="1"/>
</dbReference>
<keyword evidence="2" id="KW-0560">Oxidoreductase</keyword>
<keyword evidence="6" id="KW-1185">Reference proteome</keyword>
<comment type="similarity">
    <text evidence="1">Belongs to the Gfo/Idh/MocA family.</text>
</comment>
<dbReference type="eggNOG" id="COG0673">
    <property type="taxonomic scope" value="Bacteria"/>
</dbReference>
<reference evidence="5 6" key="1">
    <citation type="journal article" date="2014" name="Gene">
        <title>A comparative genomic analysis of the alkalitolerant soil bacterium Bacillus lehensis G1.</title>
        <authorList>
            <person name="Noor Y.M."/>
            <person name="Samsulrizal N.H."/>
            <person name="Jema'on N.A."/>
            <person name="Low K.O."/>
            <person name="Ramli A.N."/>
            <person name="Alias N.I."/>
            <person name="Damis S.I."/>
            <person name="Fuzi S.F."/>
            <person name="Isa M.N."/>
            <person name="Murad A.M."/>
            <person name="Raih M.F."/>
            <person name="Bakar F.D."/>
            <person name="Najimudin N."/>
            <person name="Mahadi N.M."/>
            <person name="Illias R.M."/>
        </authorList>
    </citation>
    <scope>NUCLEOTIDE SEQUENCE [LARGE SCALE GENOMIC DNA]</scope>
    <source>
        <strain evidence="5 6">G1</strain>
    </source>
</reference>
<sequence>MKKRINIAVLGLGRLGYSHTKNLLTEVHGAYLYMVVDPLPGRAKEVAGEFGIEFHSTNIEDALTHPGVDAVVIVTPTSTHAEIIKKAAYYQKHIFVEKPLTLNLEESEKVSVAVKKAGIICQVGFMRRFDPGYVDAKRRIDNGEIGRPLYFKAFTRDPGSPPPEFIKSSGGIFVDCSIHDYDIARYLFNTEITSVAAHGNILKYDFMKEFNDLDHGLTYVEFANGAIGDMEVSRNSPYGYDIRAEVIGTEGALFVGDLREQQVTILNQDGSNFKVFPDFQTRFRVAYIEELKHFIHCIQTGEKPIVDDKDATQDLRVALAATHAYQTGKKVIVEEFAPEKTHL</sequence>
<evidence type="ECO:0000313" key="6">
    <source>
        <dbReference type="Proteomes" id="UP000027142"/>
    </source>
</evidence>
<organism evidence="5 6">
    <name type="scientific">Shouchella lehensis G1</name>
    <dbReference type="NCBI Taxonomy" id="1246626"/>
    <lineage>
        <taxon>Bacteria</taxon>
        <taxon>Bacillati</taxon>
        <taxon>Bacillota</taxon>
        <taxon>Bacilli</taxon>
        <taxon>Bacillales</taxon>
        <taxon>Bacillaceae</taxon>
        <taxon>Shouchella</taxon>
    </lineage>
</organism>
<dbReference type="PANTHER" id="PTHR42840">
    <property type="entry name" value="NAD(P)-BINDING ROSSMANN-FOLD SUPERFAMILY PROTEIN-RELATED"/>
    <property type="match status" value="1"/>
</dbReference>
<dbReference type="EMBL" id="CP003923">
    <property type="protein sequence ID" value="AIC92869.1"/>
    <property type="molecule type" value="Genomic_DNA"/>
</dbReference>